<reference evidence="4" key="1">
    <citation type="journal article" date="2021" name="PeerJ">
        <title>Extensive microbial diversity within the chicken gut microbiome revealed by metagenomics and culture.</title>
        <authorList>
            <person name="Gilroy R."/>
            <person name="Ravi A."/>
            <person name="Getino M."/>
            <person name="Pursley I."/>
            <person name="Horton D.L."/>
            <person name="Alikhan N.F."/>
            <person name="Baker D."/>
            <person name="Gharbi K."/>
            <person name="Hall N."/>
            <person name="Watson M."/>
            <person name="Adriaenssens E.M."/>
            <person name="Foster-Nyarko E."/>
            <person name="Jarju S."/>
            <person name="Secka A."/>
            <person name="Antonio M."/>
            <person name="Oren A."/>
            <person name="Chaudhuri R.R."/>
            <person name="La Ragione R."/>
            <person name="Hildebrand F."/>
            <person name="Pallen M.J."/>
        </authorList>
    </citation>
    <scope>NUCLEOTIDE SEQUENCE</scope>
    <source>
        <strain evidence="4">ChiHecec2B26-7398</strain>
    </source>
</reference>
<evidence type="ECO:0000313" key="4">
    <source>
        <dbReference type="EMBL" id="HIX95732.1"/>
    </source>
</evidence>
<dbReference type="CDD" id="cd00885">
    <property type="entry name" value="cinA"/>
    <property type="match status" value="1"/>
</dbReference>
<dbReference type="HAMAP" id="MF_00226_B">
    <property type="entry name" value="CinA_B"/>
    <property type="match status" value="1"/>
</dbReference>
<dbReference type="NCBIfam" id="TIGR00200">
    <property type="entry name" value="cinA_nterm"/>
    <property type="match status" value="1"/>
</dbReference>
<evidence type="ECO:0000256" key="2">
    <source>
        <dbReference type="SAM" id="MobiDB-lite"/>
    </source>
</evidence>
<dbReference type="Pfam" id="PF02464">
    <property type="entry name" value="CinA"/>
    <property type="match status" value="1"/>
</dbReference>
<dbReference type="InterPro" id="IPR041424">
    <property type="entry name" value="CinA_KH"/>
</dbReference>
<feature type="region of interest" description="Disordered" evidence="2">
    <location>
        <begin position="107"/>
        <end position="135"/>
    </location>
</feature>
<dbReference type="InterPro" id="IPR036653">
    <property type="entry name" value="CinA-like_C"/>
</dbReference>
<dbReference type="SUPFAM" id="SSF53218">
    <property type="entry name" value="Molybdenum cofactor biosynthesis proteins"/>
    <property type="match status" value="1"/>
</dbReference>
<reference evidence="4" key="2">
    <citation type="submission" date="2021-04" db="EMBL/GenBank/DDBJ databases">
        <authorList>
            <person name="Gilroy R."/>
        </authorList>
    </citation>
    <scope>NUCLEOTIDE SEQUENCE</scope>
    <source>
        <strain evidence="4">ChiHecec2B26-7398</strain>
    </source>
</reference>
<dbReference type="SMART" id="SM00852">
    <property type="entry name" value="MoCF_biosynth"/>
    <property type="match status" value="1"/>
</dbReference>
<dbReference type="InterPro" id="IPR001453">
    <property type="entry name" value="MoaB/Mog_dom"/>
</dbReference>
<dbReference type="Pfam" id="PF18146">
    <property type="entry name" value="CinA_KH"/>
    <property type="match status" value="1"/>
</dbReference>
<evidence type="ECO:0000259" key="3">
    <source>
        <dbReference type="SMART" id="SM00852"/>
    </source>
</evidence>
<evidence type="ECO:0000313" key="5">
    <source>
        <dbReference type="Proteomes" id="UP000886751"/>
    </source>
</evidence>
<dbReference type="PANTHER" id="PTHR13939:SF0">
    <property type="entry name" value="NMN AMIDOHYDROLASE-LIKE PROTEIN YFAY"/>
    <property type="match status" value="1"/>
</dbReference>
<dbReference type="PANTHER" id="PTHR13939">
    <property type="entry name" value="NICOTINAMIDE-NUCLEOTIDE AMIDOHYDROLASE PNCC"/>
    <property type="match status" value="1"/>
</dbReference>
<evidence type="ECO:0000256" key="1">
    <source>
        <dbReference type="HAMAP-Rule" id="MF_00226"/>
    </source>
</evidence>
<dbReference type="InterPro" id="IPR036425">
    <property type="entry name" value="MoaB/Mog-like_dom_sf"/>
</dbReference>
<dbReference type="Proteomes" id="UP000886751">
    <property type="component" value="Unassembled WGS sequence"/>
</dbReference>
<comment type="caution">
    <text evidence="4">The sequence shown here is derived from an EMBL/GenBank/DDBJ whole genome shotgun (WGS) entry which is preliminary data.</text>
</comment>
<dbReference type="EMBL" id="DXEI01000143">
    <property type="protein sequence ID" value="HIX95732.1"/>
    <property type="molecule type" value="Genomic_DNA"/>
</dbReference>
<feature type="domain" description="MoaB/Mog" evidence="3">
    <location>
        <begin position="4"/>
        <end position="172"/>
    </location>
</feature>
<dbReference type="Gene3D" id="3.90.950.20">
    <property type="entry name" value="CinA-like"/>
    <property type="match status" value="1"/>
</dbReference>
<dbReference type="Pfam" id="PF00994">
    <property type="entry name" value="MoCF_biosynth"/>
    <property type="match status" value="1"/>
</dbReference>
<name>A0A9D1Y2S4_9FIRM</name>
<comment type="similarity">
    <text evidence="1">Belongs to the CinA family.</text>
</comment>
<dbReference type="InterPro" id="IPR050101">
    <property type="entry name" value="CinA"/>
</dbReference>
<accession>A0A9D1Y2S4</accession>
<dbReference type="Gene3D" id="3.40.980.10">
    <property type="entry name" value="MoaB/Mog-like domain"/>
    <property type="match status" value="1"/>
</dbReference>
<dbReference type="Gene3D" id="3.30.70.2860">
    <property type="match status" value="1"/>
</dbReference>
<dbReference type="SUPFAM" id="SSF142433">
    <property type="entry name" value="CinA-like"/>
    <property type="match status" value="1"/>
</dbReference>
<organism evidence="4 5">
    <name type="scientific">Candidatus Gemmiger excrementipullorum</name>
    <dbReference type="NCBI Taxonomy" id="2838610"/>
    <lineage>
        <taxon>Bacteria</taxon>
        <taxon>Bacillati</taxon>
        <taxon>Bacillota</taxon>
        <taxon>Clostridia</taxon>
        <taxon>Eubacteriales</taxon>
        <taxon>Gemmiger</taxon>
    </lineage>
</organism>
<gene>
    <name evidence="1" type="primary">cinA</name>
    <name evidence="4" type="ORF">H9846_09800</name>
</gene>
<dbReference type="InterPro" id="IPR008136">
    <property type="entry name" value="CinA_C"/>
</dbReference>
<proteinExistence type="inferred from homology"/>
<dbReference type="NCBIfam" id="NF001813">
    <property type="entry name" value="PRK00549.1"/>
    <property type="match status" value="1"/>
</dbReference>
<dbReference type="NCBIfam" id="TIGR00199">
    <property type="entry name" value="PncC_domain"/>
    <property type="match status" value="1"/>
</dbReference>
<sequence>MTAEIICVGTELLLGDIVNTNAQFLSRELAELGVSVLHQHVIGDNPARLRELVAQARARSELLVFSGGLGPTEDDLTKETVAAAFGDTLHFDAEEWAKITAFFARTGRQPTPNNRKQAMVPTRGHKIPNAHGTAPGAWFEDDAGRCAVLMPGVPREMKAMWTEQIRPALQRRQNCTIHSHTLRVLGGESSIASKVAPLFASANPTAAIYCKTGESEIRVTARAATAQQAEADCKAYLQKFRDILGDAAYDVDVPALEYTVVRVLRERGLHAATAESCTGGMVAERLTNVPGASEVFDYGFVTYSEAAKQKLLGVDAALIARWNVVSGPVAAAMAFGAAQASGAELAVGITGIAGPGGALPGKPVGTVYLAGADARTGAGWLQRLALGGYHDREVIRTRAAMYALDLLRRMALGLPVPDATAITRQTPPEPMDL</sequence>
<protein>
    <recommendedName>
        <fullName evidence="1">Putative competence-damage inducible protein</fullName>
    </recommendedName>
</protein>
<dbReference type="PIRSF" id="PIRSF006728">
    <property type="entry name" value="CinA"/>
    <property type="match status" value="1"/>
</dbReference>
<dbReference type="InterPro" id="IPR008135">
    <property type="entry name" value="Competence-induced_CinA"/>
</dbReference>
<dbReference type="AlphaFoldDB" id="A0A9D1Y2S4"/>